<dbReference type="InterPro" id="IPR052708">
    <property type="entry name" value="PxpC"/>
</dbReference>
<dbReference type="InterPro" id="IPR029000">
    <property type="entry name" value="Cyclophilin-like_dom_sf"/>
</dbReference>
<dbReference type="RefSeq" id="WP_039255786.1">
    <property type="nucleotide sequence ID" value="NZ_JENJ01000042.1"/>
</dbReference>
<dbReference type="PANTHER" id="PTHR43309">
    <property type="entry name" value="5-OXOPROLINASE SUBUNIT C"/>
    <property type="match status" value="1"/>
</dbReference>
<dbReference type="OrthoDB" id="9782422at2"/>
<evidence type="ECO:0000256" key="2">
    <source>
        <dbReference type="ARBA" id="ARBA00022801"/>
    </source>
</evidence>
<keyword evidence="3" id="KW-0067">ATP-binding</keyword>
<accession>A0A0A0I4V0</accession>
<feature type="domain" description="Carboxyltransferase" evidence="4">
    <location>
        <begin position="24"/>
        <end position="321"/>
    </location>
</feature>
<evidence type="ECO:0000313" key="6">
    <source>
        <dbReference type="Proteomes" id="UP000030012"/>
    </source>
</evidence>
<sequence>MGINIKSPGLLTTIQDGGRYGFRKYGVIVSGAMDEMAFRISNLLVGNNEFDAALEITLIGPKIQIDKDTVISICGGDIEPKVNGIKIPMWRPIFIKRGSILSFGQCKLGARCYVAFGGSFNVEEVMKSKSTYIRAEIGGYKGRKLNRNDELMLNEPSYMGLKIIKNLSIQANSNGFSYPKWYVSNTIIPKYNVNSIIRVIKGTEFDYFDESSKQSLFKENFIVTPESDRMGYRLKGKELKLKSQLEMLSEAVTLGTIQVPADGNPILLLADRQTTGGYPKIAEAISVDIPILAQLKPGDTIKFKEISLEEAQKLYIKREKDIRNLKTSLKLKFAR</sequence>
<dbReference type="NCBIfam" id="TIGR00724">
    <property type="entry name" value="urea_amlyse_rel"/>
    <property type="match status" value="1"/>
</dbReference>
<gene>
    <name evidence="5" type="ORF">Z968_09375</name>
</gene>
<comment type="caution">
    <text evidence="5">The sequence shown here is derived from an EMBL/GenBank/DDBJ whole genome shotgun (WGS) entry which is preliminary data.</text>
</comment>
<dbReference type="PANTHER" id="PTHR43309:SF5">
    <property type="entry name" value="5-OXOPROLINASE SUBUNIT C"/>
    <property type="match status" value="1"/>
</dbReference>
<dbReference type="Gene3D" id="2.40.100.10">
    <property type="entry name" value="Cyclophilin-like"/>
    <property type="match status" value="1"/>
</dbReference>
<keyword evidence="1" id="KW-0547">Nucleotide-binding</keyword>
<evidence type="ECO:0000256" key="3">
    <source>
        <dbReference type="ARBA" id="ARBA00022840"/>
    </source>
</evidence>
<reference evidence="5 6" key="1">
    <citation type="submission" date="2014-01" db="EMBL/GenBank/DDBJ databases">
        <title>Plasmidome dynamics in the species complex Clostridium novyi sensu lato converts strains of independent lineages into distinctly different pathogens.</title>
        <authorList>
            <person name="Skarin H."/>
            <person name="Segerman B."/>
        </authorList>
    </citation>
    <scope>NUCLEOTIDE SEQUENCE [LARGE SCALE GENOMIC DNA]</scope>
    <source>
        <strain evidence="5 6">4552</strain>
    </source>
</reference>
<organism evidence="5 6">
    <name type="scientific">Clostridium novyi A str. 4552</name>
    <dbReference type="NCBI Taxonomy" id="1444289"/>
    <lineage>
        <taxon>Bacteria</taxon>
        <taxon>Bacillati</taxon>
        <taxon>Bacillota</taxon>
        <taxon>Clostridia</taxon>
        <taxon>Eubacteriales</taxon>
        <taxon>Clostridiaceae</taxon>
        <taxon>Clostridium</taxon>
    </lineage>
</organism>
<evidence type="ECO:0000313" key="5">
    <source>
        <dbReference type="EMBL" id="KGM95326.1"/>
    </source>
</evidence>
<dbReference type="AlphaFoldDB" id="A0A0A0I4V0"/>
<protein>
    <submittedName>
        <fullName evidence="5">KipI antagonist</fullName>
    </submittedName>
</protein>
<dbReference type="GO" id="GO:0005524">
    <property type="term" value="F:ATP binding"/>
    <property type="evidence" value="ECO:0007669"/>
    <property type="project" value="UniProtKB-KW"/>
</dbReference>
<evidence type="ECO:0000256" key="1">
    <source>
        <dbReference type="ARBA" id="ARBA00022741"/>
    </source>
</evidence>
<dbReference type="SUPFAM" id="SSF50891">
    <property type="entry name" value="Cyclophilin-like"/>
    <property type="match status" value="1"/>
</dbReference>
<proteinExistence type="predicted"/>
<name>A0A0A0I4V0_CLONO</name>
<dbReference type="EMBL" id="JENJ01000042">
    <property type="protein sequence ID" value="KGM95326.1"/>
    <property type="molecule type" value="Genomic_DNA"/>
</dbReference>
<evidence type="ECO:0000259" key="4">
    <source>
        <dbReference type="SMART" id="SM00797"/>
    </source>
</evidence>
<dbReference type="SMART" id="SM00797">
    <property type="entry name" value="AHS2"/>
    <property type="match status" value="1"/>
</dbReference>
<dbReference type="Proteomes" id="UP000030012">
    <property type="component" value="Unassembled WGS sequence"/>
</dbReference>
<dbReference type="GO" id="GO:0016787">
    <property type="term" value="F:hydrolase activity"/>
    <property type="evidence" value="ECO:0007669"/>
    <property type="project" value="UniProtKB-KW"/>
</dbReference>
<dbReference type="InterPro" id="IPR003778">
    <property type="entry name" value="CT_A_B"/>
</dbReference>
<dbReference type="Pfam" id="PF02626">
    <property type="entry name" value="CT_A_B"/>
    <property type="match status" value="1"/>
</dbReference>
<keyword evidence="2" id="KW-0378">Hydrolase</keyword>